<dbReference type="EMBL" id="CP086357">
    <property type="protein sequence ID" value="UNI19224.1"/>
    <property type="molecule type" value="Genomic_DNA"/>
</dbReference>
<evidence type="ECO:0000313" key="2">
    <source>
        <dbReference type="Proteomes" id="UP000829364"/>
    </source>
</evidence>
<sequence>MHRRRAYIKTPSPWFTASCSVGAKAISQHLPRLCREEERTKNHPRQQIVKTFLLSFLPVAVYAMPVLQDGDVLWQTITTSEADARAAAAAFNDDGIDGTCDKSTHICQFWWVLLPTYPQGDNRFPAAWGGMGALSSLDPEEMHQIEVSYGKMYC</sequence>
<organism evidence="1 2">
    <name type="scientific">Purpureocillium takamizusanense</name>
    <dbReference type="NCBI Taxonomy" id="2060973"/>
    <lineage>
        <taxon>Eukaryota</taxon>
        <taxon>Fungi</taxon>
        <taxon>Dikarya</taxon>
        <taxon>Ascomycota</taxon>
        <taxon>Pezizomycotina</taxon>
        <taxon>Sordariomycetes</taxon>
        <taxon>Hypocreomycetidae</taxon>
        <taxon>Hypocreales</taxon>
        <taxon>Ophiocordycipitaceae</taxon>
        <taxon>Purpureocillium</taxon>
    </lineage>
</organism>
<gene>
    <name evidence="1" type="ORF">JDV02_005422</name>
</gene>
<reference evidence="1" key="1">
    <citation type="submission" date="2021-11" db="EMBL/GenBank/DDBJ databases">
        <title>Purpureocillium_takamizusanense_genome.</title>
        <authorList>
            <person name="Nguyen N.-H."/>
        </authorList>
    </citation>
    <scope>NUCLEOTIDE SEQUENCE</scope>
    <source>
        <strain evidence="1">PT3</strain>
    </source>
</reference>
<proteinExistence type="predicted"/>
<dbReference type="GeneID" id="72067371"/>
<dbReference type="RefSeq" id="XP_047842705.1">
    <property type="nucleotide sequence ID" value="XM_047986722.1"/>
</dbReference>
<evidence type="ECO:0000313" key="1">
    <source>
        <dbReference type="EMBL" id="UNI19224.1"/>
    </source>
</evidence>
<keyword evidence="2" id="KW-1185">Reference proteome</keyword>
<name>A0A9Q8QEB6_9HYPO</name>
<protein>
    <submittedName>
        <fullName evidence="1">Uncharacterized protein</fullName>
    </submittedName>
</protein>
<accession>A0A9Q8QEB6</accession>
<dbReference type="AlphaFoldDB" id="A0A9Q8QEB6"/>
<dbReference type="Proteomes" id="UP000829364">
    <property type="component" value="Chromosome 4"/>
</dbReference>